<dbReference type="CDD" id="cd06257">
    <property type="entry name" value="DnaJ"/>
    <property type="match status" value="1"/>
</dbReference>
<evidence type="ECO:0000313" key="5">
    <source>
        <dbReference type="EMBL" id="AXJ04950.1"/>
    </source>
</evidence>
<evidence type="ECO:0000256" key="3">
    <source>
        <dbReference type="SAM" id="Phobius"/>
    </source>
</evidence>
<dbReference type="SUPFAM" id="SSF46565">
    <property type="entry name" value="Chaperone J-domain"/>
    <property type="match status" value="1"/>
</dbReference>
<keyword evidence="3" id="KW-1133">Transmembrane helix</keyword>
<evidence type="ECO:0000256" key="2">
    <source>
        <dbReference type="SAM" id="MobiDB-lite"/>
    </source>
</evidence>
<gene>
    <name evidence="5" type="ORF">CFN16_12740</name>
</gene>
<evidence type="ECO:0000259" key="4">
    <source>
        <dbReference type="PROSITE" id="PS50076"/>
    </source>
</evidence>
<dbReference type="PROSITE" id="PS50076">
    <property type="entry name" value="DNAJ_2"/>
    <property type="match status" value="1"/>
</dbReference>
<dbReference type="AlphaFoldDB" id="A0A345UWU8"/>
<dbReference type="InterPro" id="IPR036869">
    <property type="entry name" value="J_dom_sf"/>
</dbReference>
<name>A0A345UWU8_PSEFL</name>
<dbReference type="Gene3D" id="1.10.287.110">
    <property type="entry name" value="DnaJ domain"/>
    <property type="match status" value="1"/>
</dbReference>
<keyword evidence="1" id="KW-0143">Chaperone</keyword>
<keyword evidence="3" id="KW-0472">Membrane</keyword>
<sequence length="556" mass="62892">MSCWTVLGLSADADVRTIKRQYAVLLKQTRPDDDPEGFQRLRDAYEQALAYKEWQQYHEQDQDEEQEQAQEQVQEQGFEESWDLSGLTVVEVDALQLATRSLDGLSVEELNHRHAVTLEQGCAHFFEDTVLHHCIEHPETSQTLVDWAIPTFFWFSAWQRLELDEISIDLLLGQQRARIAQPMRDALEREDVEEFLHAYERCADHKWLASQQHQQWFNRALSHLLLDAPVWSPEIFERVRAGQGWHGGTGNPCPDGEWQRLLARQNAPIFVAQQQQLAMEPPSTPEHRAARLLLGTGSFSARRALARRLREDDWAQCRKLSSELYANHPKVCAQMPGGTAFFWRDWELSFNDWPTYVGVVLACLIGAFTHYIPLGVRLSGLINIVMISTVVFGVIVAGLNWLVHNGAHRVWRLDDRLSASLCPGVFKDSPPFGVLRDFVPGALMVAGLGWFFGPIAGVVYAATLATFGLVRRWQSRPRVSWEESRPAVKVGVTILAIVVLALVLGVFKVVASQGTVNRNQGLQPWTERLCSRVPATTAECSAPATVEQWYGKEARP</sequence>
<dbReference type="EMBL" id="CP022313">
    <property type="protein sequence ID" value="AXJ04950.1"/>
    <property type="molecule type" value="Genomic_DNA"/>
</dbReference>
<organism evidence="5 6">
    <name type="scientific">Pseudomonas fluorescens</name>
    <dbReference type="NCBI Taxonomy" id="294"/>
    <lineage>
        <taxon>Bacteria</taxon>
        <taxon>Pseudomonadati</taxon>
        <taxon>Pseudomonadota</taxon>
        <taxon>Gammaproteobacteria</taxon>
        <taxon>Pseudomonadales</taxon>
        <taxon>Pseudomonadaceae</taxon>
        <taxon>Pseudomonas</taxon>
    </lineage>
</organism>
<dbReference type="RefSeq" id="WP_115077787.1">
    <property type="nucleotide sequence ID" value="NZ_CP022313.1"/>
</dbReference>
<feature type="transmembrane region" description="Helical" evidence="3">
    <location>
        <begin position="448"/>
        <end position="470"/>
    </location>
</feature>
<dbReference type="Proteomes" id="UP000254535">
    <property type="component" value="Chromosome"/>
</dbReference>
<protein>
    <submittedName>
        <fullName evidence="5">Molecular chaperone DnaJ</fullName>
    </submittedName>
</protein>
<feature type="transmembrane region" description="Helical" evidence="3">
    <location>
        <begin position="353"/>
        <end position="374"/>
    </location>
</feature>
<feature type="transmembrane region" description="Helical" evidence="3">
    <location>
        <begin position="381"/>
        <end position="403"/>
    </location>
</feature>
<dbReference type="InterPro" id="IPR001623">
    <property type="entry name" value="DnaJ_domain"/>
</dbReference>
<feature type="transmembrane region" description="Helical" evidence="3">
    <location>
        <begin position="490"/>
        <end position="511"/>
    </location>
</feature>
<proteinExistence type="predicted"/>
<reference evidence="5 6" key="1">
    <citation type="submission" date="2017-07" db="EMBL/GenBank/DDBJ databases">
        <title>Genome sequence of Pseudomonas NEP1.</title>
        <authorList>
            <person name="Nascimento F.X."/>
        </authorList>
    </citation>
    <scope>NUCLEOTIDE SEQUENCE [LARGE SCALE GENOMIC DNA]</scope>
    <source>
        <strain evidence="5 6">NEP1</strain>
    </source>
</reference>
<accession>A0A345UWU8</accession>
<feature type="domain" description="J" evidence="4">
    <location>
        <begin position="2"/>
        <end position="61"/>
    </location>
</feature>
<evidence type="ECO:0000256" key="1">
    <source>
        <dbReference type="ARBA" id="ARBA00023186"/>
    </source>
</evidence>
<feature type="region of interest" description="Disordered" evidence="2">
    <location>
        <begin position="56"/>
        <end position="75"/>
    </location>
</feature>
<evidence type="ECO:0000313" key="6">
    <source>
        <dbReference type="Proteomes" id="UP000254535"/>
    </source>
</evidence>
<keyword evidence="3" id="KW-0812">Transmembrane</keyword>